<evidence type="ECO:0000313" key="3">
    <source>
        <dbReference type="Proteomes" id="UP000279259"/>
    </source>
</evidence>
<gene>
    <name evidence="2" type="ORF">EHS25_000534</name>
</gene>
<keyword evidence="3" id="KW-1185">Reference proteome</keyword>
<reference evidence="2 3" key="1">
    <citation type="submission" date="2018-11" db="EMBL/GenBank/DDBJ databases">
        <title>Genome sequence of Saitozyma podzolica DSM 27192.</title>
        <authorList>
            <person name="Aliyu H."/>
            <person name="Gorte O."/>
            <person name="Ochsenreither K."/>
        </authorList>
    </citation>
    <scope>NUCLEOTIDE SEQUENCE [LARGE SCALE GENOMIC DNA]</scope>
    <source>
        <strain evidence="2 3">DSM 27192</strain>
    </source>
</reference>
<organism evidence="2 3">
    <name type="scientific">Saitozyma podzolica</name>
    <dbReference type="NCBI Taxonomy" id="1890683"/>
    <lineage>
        <taxon>Eukaryota</taxon>
        <taxon>Fungi</taxon>
        <taxon>Dikarya</taxon>
        <taxon>Basidiomycota</taxon>
        <taxon>Agaricomycotina</taxon>
        <taxon>Tremellomycetes</taxon>
        <taxon>Tremellales</taxon>
        <taxon>Trimorphomycetaceae</taxon>
        <taxon>Saitozyma</taxon>
    </lineage>
</organism>
<dbReference type="Proteomes" id="UP000279259">
    <property type="component" value="Unassembled WGS sequence"/>
</dbReference>
<evidence type="ECO:0000313" key="2">
    <source>
        <dbReference type="EMBL" id="RSH95442.1"/>
    </source>
</evidence>
<dbReference type="OrthoDB" id="58529at2759"/>
<sequence>MSPPDKSSPALHLLVQPYLLYTLQYPAATHVPPSLFSDKHPFLSVTSSPGEITLVIGRDDERGAGDPTSTTTEEALWEDVGMGRPRESAGPWRAFRVRGPLDLSESRASAAEQDWHRS</sequence>
<comment type="caution">
    <text evidence="2">The sequence shown here is derived from an EMBL/GenBank/DDBJ whole genome shotgun (WGS) entry which is preliminary data.</text>
</comment>
<protein>
    <submittedName>
        <fullName evidence="2">Uncharacterized protein</fullName>
    </submittedName>
</protein>
<dbReference type="AlphaFoldDB" id="A0A427YWH1"/>
<proteinExistence type="predicted"/>
<accession>A0A427YWH1</accession>
<dbReference type="EMBL" id="RSCD01000001">
    <property type="protein sequence ID" value="RSH95442.1"/>
    <property type="molecule type" value="Genomic_DNA"/>
</dbReference>
<feature type="region of interest" description="Disordered" evidence="1">
    <location>
        <begin position="56"/>
        <end position="93"/>
    </location>
</feature>
<name>A0A427YWH1_9TREE</name>
<evidence type="ECO:0000256" key="1">
    <source>
        <dbReference type="SAM" id="MobiDB-lite"/>
    </source>
</evidence>
<dbReference type="Gene3D" id="3.30.2130.10">
    <property type="entry name" value="VC0802-like"/>
    <property type="match status" value="1"/>
</dbReference>